<comment type="caution">
    <text evidence="13">The sequence shown here is derived from an EMBL/GenBank/DDBJ whole genome shotgun (WGS) entry which is preliminary data.</text>
</comment>
<comment type="similarity">
    <text evidence="3 10">Belongs to the vitamin-B12 independent methionine synthase family.</text>
</comment>
<feature type="domain" description="Cobalamin-independent methionine synthase MetE N-terminal" evidence="12">
    <location>
        <begin position="10"/>
        <end position="332"/>
    </location>
</feature>
<dbReference type="CDD" id="cd03311">
    <property type="entry name" value="CIMS_C_terminal_like"/>
    <property type="match status" value="1"/>
</dbReference>
<feature type="binding site" evidence="10">
    <location>
        <position position="509"/>
    </location>
    <ligand>
        <name>L-methionine</name>
        <dbReference type="ChEBI" id="CHEBI:57844"/>
    </ligand>
</feature>
<dbReference type="HAMAP" id="MF_00172">
    <property type="entry name" value="Meth_synth"/>
    <property type="match status" value="1"/>
</dbReference>
<dbReference type="SUPFAM" id="SSF51726">
    <property type="entry name" value="UROD/MetE-like"/>
    <property type="match status" value="2"/>
</dbReference>
<keyword evidence="5 10" id="KW-0028">Amino-acid biosynthesis</keyword>
<dbReference type="GO" id="GO:0003871">
    <property type="term" value="F:5-methyltetrahydropteroyltriglutamate-homocysteine S-methyltransferase activity"/>
    <property type="evidence" value="ECO:0007669"/>
    <property type="project" value="UniProtKB-EC"/>
</dbReference>
<feature type="binding site" evidence="10">
    <location>
        <position position="133"/>
    </location>
    <ligand>
        <name>5-methyltetrahydropteroyltri-L-glutamate</name>
        <dbReference type="ChEBI" id="CHEBI:58207"/>
    </ligand>
</feature>
<keyword evidence="9 10" id="KW-0486">Methionine biosynthesis</keyword>
<evidence type="ECO:0000259" key="11">
    <source>
        <dbReference type="Pfam" id="PF01717"/>
    </source>
</evidence>
<keyword evidence="7 10" id="KW-0479">Metal-binding</keyword>
<dbReference type="PIRSF" id="PIRSF000382">
    <property type="entry name" value="MeTrfase_B12_ind"/>
    <property type="match status" value="1"/>
</dbReference>
<feature type="binding site" evidence="10">
    <location>
        <position position="624"/>
    </location>
    <ligand>
        <name>L-homocysteine</name>
        <dbReference type="ChEBI" id="CHEBI:58199"/>
    </ligand>
</feature>
<evidence type="ECO:0000256" key="2">
    <source>
        <dbReference type="ARBA" id="ARBA00004681"/>
    </source>
</evidence>
<name>A0ABV2QWJ8_9HYPH</name>
<evidence type="ECO:0000256" key="9">
    <source>
        <dbReference type="ARBA" id="ARBA00023167"/>
    </source>
</evidence>
<keyword evidence="4 10" id="KW-0489">Methyltransferase</keyword>
<comment type="caution">
    <text evidence="10">Lacks conserved residue(s) required for the propagation of feature annotation.</text>
</comment>
<feature type="domain" description="Cobalamin-independent methionine synthase MetE C-terminal/archaeal" evidence="11">
    <location>
        <begin position="451"/>
        <end position="773"/>
    </location>
</feature>
<feature type="binding site" evidence="10">
    <location>
        <position position="751"/>
    </location>
    <ligand>
        <name>Zn(2+)</name>
        <dbReference type="ChEBI" id="CHEBI:29105"/>
        <note>catalytic</note>
    </ligand>
</feature>
<comment type="catalytic activity">
    <reaction evidence="10">
        <text>5-methyltetrahydropteroyltri-L-glutamate + L-homocysteine = tetrahydropteroyltri-L-glutamate + L-methionine</text>
        <dbReference type="Rhea" id="RHEA:21196"/>
        <dbReference type="ChEBI" id="CHEBI:57844"/>
        <dbReference type="ChEBI" id="CHEBI:58140"/>
        <dbReference type="ChEBI" id="CHEBI:58199"/>
        <dbReference type="ChEBI" id="CHEBI:58207"/>
        <dbReference type="EC" id="2.1.1.14"/>
    </reaction>
</comment>
<accession>A0ABV2QWJ8</accession>
<feature type="binding site" evidence="10">
    <location>
        <begin position="20"/>
        <end position="23"/>
    </location>
    <ligand>
        <name>5-methyltetrahydropteroyltri-L-glutamate</name>
        <dbReference type="ChEBI" id="CHEBI:58207"/>
    </ligand>
</feature>
<feature type="binding site" evidence="10">
    <location>
        <position position="509"/>
    </location>
    <ligand>
        <name>L-homocysteine</name>
        <dbReference type="ChEBI" id="CHEBI:58199"/>
    </ligand>
</feature>
<evidence type="ECO:0000256" key="8">
    <source>
        <dbReference type="ARBA" id="ARBA00022833"/>
    </source>
</evidence>
<dbReference type="Gene3D" id="3.20.20.210">
    <property type="match status" value="2"/>
</dbReference>
<evidence type="ECO:0000313" key="13">
    <source>
        <dbReference type="EMBL" id="MET4633392.1"/>
    </source>
</evidence>
<dbReference type="Proteomes" id="UP001549321">
    <property type="component" value="Unassembled WGS sequence"/>
</dbReference>
<evidence type="ECO:0000256" key="5">
    <source>
        <dbReference type="ARBA" id="ARBA00022605"/>
    </source>
</evidence>
<gene>
    <name evidence="10" type="primary">metE</name>
    <name evidence="13" type="ORF">ABIE08_001305</name>
</gene>
<feature type="active site" description="Proton donor" evidence="10">
    <location>
        <position position="719"/>
    </location>
</feature>
<dbReference type="EMBL" id="JBEPSM010000001">
    <property type="protein sequence ID" value="MET4633392.1"/>
    <property type="molecule type" value="Genomic_DNA"/>
</dbReference>
<dbReference type="InterPro" id="IPR002629">
    <property type="entry name" value="Met_Synth_C/arc"/>
</dbReference>
<evidence type="ECO:0000313" key="14">
    <source>
        <dbReference type="Proteomes" id="UP001549321"/>
    </source>
</evidence>
<evidence type="ECO:0000256" key="6">
    <source>
        <dbReference type="ARBA" id="ARBA00022679"/>
    </source>
</evidence>
<dbReference type="PANTHER" id="PTHR30519">
    <property type="entry name" value="5-METHYLTETRAHYDROPTEROYLTRIGLUTAMATE--HOMOCYSTEINE METHYLTRANSFERASE"/>
    <property type="match status" value="1"/>
</dbReference>
<comment type="function">
    <text evidence="1 10">Catalyzes the transfer of a methyl group from 5-methyltetrahydrofolate to homocysteine resulting in methionine formation.</text>
</comment>
<evidence type="ECO:0000259" key="12">
    <source>
        <dbReference type="Pfam" id="PF08267"/>
    </source>
</evidence>
<reference evidence="13 14" key="1">
    <citation type="submission" date="2024-06" db="EMBL/GenBank/DDBJ databases">
        <title>Sorghum-associated microbial communities from plants grown in Nebraska, USA.</title>
        <authorList>
            <person name="Schachtman D."/>
        </authorList>
    </citation>
    <scope>NUCLEOTIDE SEQUENCE [LARGE SCALE GENOMIC DNA]</scope>
    <source>
        <strain evidence="13 14">3207</strain>
    </source>
</reference>
<dbReference type="InterPro" id="IPR038071">
    <property type="entry name" value="UROD/MetE-like_sf"/>
</dbReference>
<dbReference type="Pfam" id="PF08267">
    <property type="entry name" value="Meth_synt_1"/>
    <property type="match status" value="1"/>
</dbReference>
<feature type="binding site" evidence="10">
    <location>
        <position position="690"/>
    </location>
    <ligand>
        <name>Zn(2+)</name>
        <dbReference type="ChEBI" id="CHEBI:29105"/>
        <note>catalytic</note>
    </ligand>
</feature>
<dbReference type="EC" id="2.1.1.14" evidence="10"/>
<dbReference type="GO" id="GO:0032259">
    <property type="term" value="P:methylation"/>
    <property type="evidence" value="ECO:0007669"/>
    <property type="project" value="UniProtKB-KW"/>
</dbReference>
<evidence type="ECO:0000256" key="3">
    <source>
        <dbReference type="ARBA" id="ARBA00009553"/>
    </source>
</evidence>
<dbReference type="Pfam" id="PF01717">
    <property type="entry name" value="Meth_synt_2"/>
    <property type="match status" value="1"/>
</dbReference>
<evidence type="ECO:0000256" key="10">
    <source>
        <dbReference type="HAMAP-Rule" id="MF_00172"/>
    </source>
</evidence>
<keyword evidence="14" id="KW-1185">Reference proteome</keyword>
<evidence type="ECO:0000256" key="4">
    <source>
        <dbReference type="ARBA" id="ARBA00022603"/>
    </source>
</evidence>
<feature type="binding site" evidence="10">
    <location>
        <position position="630"/>
    </location>
    <ligand>
        <name>5-methyltetrahydropteroyltri-L-glutamate</name>
        <dbReference type="ChEBI" id="CHEBI:58207"/>
    </ligand>
</feature>
<sequence>MSFSSLPVATLGTPRIGLRRELKTALESYWSGLSNADDLLASAAALRAANWARQHAHGVTVIPSNDFSLYDHVLDTSVMVGAIPEIYGWPGGPVPLDIYFAMARGSQGDAGHADCGHSHHGAAQGVPALEMTKWFDTNYHYMVPEFTAGQRFSLASIKPLDEYLEAKALGYETRPVLLGPVSYLKLGKSKDASLDPLSLLPGLLPVYVEMLRRLAANGADWVQIDEPCLVLDLDDKTRQALRVAYGMFAYALPKLKLMLTPYFGALGDNLDTALELPVAGLHLDLVRAPEQLDAVLAKAPRGLVLSLGVIDGRNIWRANLATLLDRLEPVVARRGLDHIQIASSCSLLHVPIDLELEAELDAELKSWLAFSVQKMDELATLGRALAGGRQSVTPEIAASVLAASTRASSPRVHDAAVAARSAAVTAEHARRTSPFAERRKLQQAVLDLPSFPTTTIGSFPQTSEVRKARAAHAKGALDEAAYEAFLRQETEAAIRWQEEIGLDVLVHGEFERNDMVQYFGEQLCGFAFTKAGWVQSYGSRYVRPPILFGDVSRPKPMTVAWWAYAQSVTDKPMKGMLTGPVTILNWSFVRDDVPRSVACRQIALAIRDEVLDLEKAGARMIQIDEAALREGLPLRRGEWSSYLDWAVESFRLCASGVADRTQIHTHMCYSEFNDILDAIAAMDADVISIETSRSKMELLEAFVGDNYPNDIGPGVYDIHSPRVPAVAEMTDLLGKAAERLRAGQIWVNPDCGLKTRKWEEVRPALINMVAAARQLRARFAEAAE</sequence>
<keyword evidence="10" id="KW-0677">Repeat</keyword>
<feature type="binding site" evidence="10">
    <location>
        <position position="624"/>
    </location>
    <ligand>
        <name>L-methionine</name>
        <dbReference type="ChEBI" id="CHEBI:57844"/>
    </ligand>
</feature>
<comment type="pathway">
    <text evidence="2 10">Amino-acid biosynthesis; L-methionine biosynthesis via de novo pathway; L-methionine from L-homocysteine (MetE route): step 1/1.</text>
</comment>
<organism evidence="13 14">
    <name type="scientific">Kaistia defluvii</name>
    <dbReference type="NCBI Taxonomy" id="410841"/>
    <lineage>
        <taxon>Bacteria</taxon>
        <taxon>Pseudomonadati</taxon>
        <taxon>Pseudomonadota</taxon>
        <taxon>Alphaproteobacteria</taxon>
        <taxon>Hyphomicrobiales</taxon>
        <taxon>Kaistiaceae</taxon>
        <taxon>Kaistia</taxon>
    </lineage>
</organism>
<dbReference type="NCBIfam" id="TIGR01371">
    <property type="entry name" value="met_syn_B12ind"/>
    <property type="match status" value="1"/>
</dbReference>
<dbReference type="CDD" id="cd03312">
    <property type="entry name" value="CIMS_N_terminal_like"/>
    <property type="match status" value="1"/>
</dbReference>
<evidence type="ECO:0000256" key="7">
    <source>
        <dbReference type="ARBA" id="ARBA00022723"/>
    </source>
</evidence>
<keyword evidence="6 10" id="KW-0808">Transferase</keyword>
<dbReference type="InterPro" id="IPR006276">
    <property type="entry name" value="Cobalamin-indep_Met_synthase"/>
</dbReference>
<feature type="binding site" evidence="10">
    <location>
        <position position="668"/>
    </location>
    <ligand>
        <name>Zn(2+)</name>
        <dbReference type="ChEBI" id="CHEBI:29105"/>
        <note>catalytic</note>
    </ligand>
</feature>
<feature type="binding site" evidence="10">
    <location>
        <begin position="456"/>
        <end position="458"/>
    </location>
    <ligand>
        <name>L-homocysteine</name>
        <dbReference type="ChEBI" id="CHEBI:58199"/>
    </ligand>
</feature>
<protein>
    <recommendedName>
        <fullName evidence="10">5-methyltetrahydropteroyltriglutamate--homocysteine methyltransferase</fullName>
        <ecNumber evidence="10">2.1.1.14</ecNumber>
    </recommendedName>
    <alternativeName>
        <fullName evidence="10">Cobalamin-independent methionine synthase</fullName>
    </alternativeName>
    <alternativeName>
        <fullName evidence="10">Methionine synthase, vitamin-B12 independent isozyme</fullName>
    </alternativeName>
</protein>
<evidence type="ECO:0000256" key="1">
    <source>
        <dbReference type="ARBA" id="ARBA00002777"/>
    </source>
</evidence>
<dbReference type="NCBIfam" id="NF003556">
    <property type="entry name" value="PRK05222.1"/>
    <property type="match status" value="1"/>
</dbReference>
<feature type="binding site" evidence="10">
    <location>
        <begin position="456"/>
        <end position="458"/>
    </location>
    <ligand>
        <name>L-methionine</name>
        <dbReference type="ChEBI" id="CHEBI:57844"/>
    </ligand>
</feature>
<dbReference type="InterPro" id="IPR013215">
    <property type="entry name" value="Cbl-indep_Met_Synth_N"/>
</dbReference>
<dbReference type="RefSeq" id="WP_354549642.1">
    <property type="nucleotide sequence ID" value="NZ_JBEPSM010000001.1"/>
</dbReference>
<feature type="binding site" evidence="10">
    <location>
        <position position="586"/>
    </location>
    <ligand>
        <name>5-methyltetrahydropteroyltri-L-glutamate</name>
        <dbReference type="ChEBI" id="CHEBI:58207"/>
    </ligand>
</feature>
<feature type="binding site" evidence="10">
    <location>
        <position position="666"/>
    </location>
    <ligand>
        <name>Zn(2+)</name>
        <dbReference type="ChEBI" id="CHEBI:29105"/>
        <note>catalytic</note>
    </ligand>
</feature>
<comment type="cofactor">
    <cofactor evidence="10">
        <name>Zn(2+)</name>
        <dbReference type="ChEBI" id="CHEBI:29105"/>
    </cofactor>
    <text evidence="10">Binds 1 zinc ion per subunit.</text>
</comment>
<proteinExistence type="inferred from homology"/>
<keyword evidence="8 10" id="KW-0862">Zinc</keyword>